<dbReference type="OrthoDB" id="2886719at2"/>
<comment type="caution">
    <text evidence="1">The sequence shown here is derived from an EMBL/GenBank/DDBJ whole genome shotgun (WGS) entry which is preliminary data.</text>
</comment>
<gene>
    <name evidence="1" type="ORF">DFP97_12912</name>
</gene>
<dbReference type="Proteomes" id="UP000252415">
    <property type="component" value="Unassembled WGS sequence"/>
</dbReference>
<protein>
    <submittedName>
        <fullName evidence="1">Uncharacterized protein</fullName>
    </submittedName>
</protein>
<accession>A0A368VKP5</accession>
<reference evidence="1 2" key="1">
    <citation type="submission" date="2018-07" db="EMBL/GenBank/DDBJ databases">
        <title>Genomic Encyclopedia of Type Strains, Phase III (KMG-III): the genomes of soil and plant-associated and newly described type strains.</title>
        <authorList>
            <person name="Whitman W."/>
        </authorList>
    </citation>
    <scope>NUCLEOTIDE SEQUENCE [LARGE SCALE GENOMIC DNA]</scope>
    <source>
        <strain evidence="1 2">CECT 7506</strain>
    </source>
</reference>
<name>A0A368VKP5_9BACL</name>
<sequence>MAIYYFLFEAIPHEDNPERKEYSGAFVNCWVNSSDVNFALKSATSYVNDQGWEIIDVDEQNIVNRERYEEDDELEESLDCFDQAVNLGISAIFYTWPYDD</sequence>
<dbReference type="AlphaFoldDB" id="A0A368VKP5"/>
<dbReference type="EMBL" id="QPJD01000029">
    <property type="protein sequence ID" value="RCW40857.1"/>
    <property type="molecule type" value="Genomic_DNA"/>
</dbReference>
<dbReference type="RefSeq" id="WP_114384125.1">
    <property type="nucleotide sequence ID" value="NZ_QPJD01000029.1"/>
</dbReference>
<organism evidence="1 2">
    <name type="scientific">Paenibacillus prosopidis</name>
    <dbReference type="NCBI Taxonomy" id="630520"/>
    <lineage>
        <taxon>Bacteria</taxon>
        <taxon>Bacillati</taxon>
        <taxon>Bacillota</taxon>
        <taxon>Bacilli</taxon>
        <taxon>Bacillales</taxon>
        <taxon>Paenibacillaceae</taxon>
        <taxon>Paenibacillus</taxon>
    </lineage>
</organism>
<keyword evidence="2" id="KW-1185">Reference proteome</keyword>
<evidence type="ECO:0000313" key="1">
    <source>
        <dbReference type="EMBL" id="RCW40857.1"/>
    </source>
</evidence>
<proteinExistence type="predicted"/>
<evidence type="ECO:0000313" key="2">
    <source>
        <dbReference type="Proteomes" id="UP000252415"/>
    </source>
</evidence>